<protein>
    <submittedName>
        <fullName evidence="2">Uncharacterized protein</fullName>
    </submittedName>
</protein>
<dbReference type="EMBL" id="FN597254">
    <property type="protein sequence ID" value="CBI14149.1"/>
    <property type="molecule type" value="Genomic_DNA"/>
</dbReference>
<organism evidence="2 3">
    <name type="scientific">Streptococcus gallolyticus (strain UCN34)</name>
    <dbReference type="NCBI Taxonomy" id="637909"/>
    <lineage>
        <taxon>Bacteria</taxon>
        <taxon>Bacillati</taxon>
        <taxon>Bacillota</taxon>
        <taxon>Bacilli</taxon>
        <taxon>Lactobacillales</taxon>
        <taxon>Streptococcaceae</taxon>
        <taxon>Streptococcus</taxon>
    </lineage>
</organism>
<proteinExistence type="predicted"/>
<sequence>MSALKLAPVIGAGGLDISNLRSFMSGDGIYVLGVIGGAFIFKYWKSGDILKIAGVLIIYSIIAIMMKGSQMLSFLSGILEWFGINSGL</sequence>
<keyword evidence="1" id="KW-1133">Transmembrane helix</keyword>
<keyword evidence="1" id="KW-0812">Transmembrane</keyword>
<name>A0AA36JYP8_STRG3</name>
<evidence type="ECO:0000313" key="2">
    <source>
        <dbReference type="EMBL" id="CBI14149.1"/>
    </source>
</evidence>
<dbReference type="KEGG" id="sga:GALLO_1658"/>
<feature type="transmembrane region" description="Helical" evidence="1">
    <location>
        <begin position="28"/>
        <end position="44"/>
    </location>
</feature>
<evidence type="ECO:0000313" key="3">
    <source>
        <dbReference type="Proteomes" id="UP000001517"/>
    </source>
</evidence>
<dbReference type="Proteomes" id="UP000001517">
    <property type="component" value="Chromosome"/>
</dbReference>
<accession>A0AA36JYP8</accession>
<evidence type="ECO:0000256" key="1">
    <source>
        <dbReference type="SAM" id="Phobius"/>
    </source>
</evidence>
<keyword evidence="1" id="KW-0472">Membrane</keyword>
<gene>
    <name evidence="2" type="ordered locus">GALLO_1658</name>
</gene>
<reference evidence="2 3" key="1">
    <citation type="journal article" date="2010" name="J. Bacteriol.">
        <title>Genome sequence of Streptococcus gallolyticus: insights into its adaptation to the bovine rumen and its ability to cause endocarditis.</title>
        <authorList>
            <person name="Rusniok C."/>
            <person name="Couve E."/>
            <person name="Da Cunha V."/>
            <person name="El Gana R."/>
            <person name="Zidane N."/>
            <person name="Bouchier C."/>
            <person name="Poyart C."/>
            <person name="Leclercq R."/>
            <person name="Trieu-Cuot P."/>
            <person name="Glaser P."/>
        </authorList>
    </citation>
    <scope>NUCLEOTIDE SEQUENCE [LARGE SCALE GENOMIC DNA]</scope>
    <source>
        <strain evidence="2 3">UCN34</strain>
    </source>
</reference>
<dbReference type="AlphaFoldDB" id="A0AA36JYP8"/>